<dbReference type="Pfam" id="PF08487">
    <property type="entry name" value="VIT"/>
    <property type="match status" value="1"/>
</dbReference>
<evidence type="ECO:0000256" key="3">
    <source>
        <dbReference type="ARBA" id="ARBA00022525"/>
    </source>
</evidence>
<dbReference type="SUPFAM" id="SSF53300">
    <property type="entry name" value="vWA-like"/>
    <property type="match status" value="1"/>
</dbReference>
<dbReference type="SMART" id="SM00327">
    <property type="entry name" value="VWA"/>
    <property type="match status" value="1"/>
</dbReference>
<evidence type="ECO:0000256" key="9">
    <source>
        <dbReference type="SAM" id="SignalP"/>
    </source>
</evidence>
<accession>A0A4W2H966</accession>
<evidence type="ECO:0000313" key="12">
    <source>
        <dbReference type="Ensembl" id="ENSBIXP00005028588.1"/>
    </source>
</evidence>
<keyword evidence="6" id="KW-0722">Serine protease inhibitor</keyword>
<dbReference type="InterPro" id="IPR002035">
    <property type="entry name" value="VWF_A"/>
</dbReference>
<evidence type="ECO:0000313" key="13">
    <source>
        <dbReference type="Proteomes" id="UP000429181"/>
    </source>
</evidence>
<keyword evidence="3" id="KW-0964">Secreted</keyword>
<name>A0A4W2H966_BOBOX</name>
<evidence type="ECO:0000256" key="1">
    <source>
        <dbReference type="ARBA" id="ARBA00004613"/>
    </source>
</evidence>
<dbReference type="PANTHER" id="PTHR10338:SF115">
    <property type="entry name" value="INTER-ALPHA-TRYPSIN INHIBITOR HEAVY CHAIN H3"/>
    <property type="match status" value="1"/>
</dbReference>
<dbReference type="GO" id="GO:0006953">
    <property type="term" value="P:acute-phase response"/>
    <property type="evidence" value="ECO:0007669"/>
    <property type="project" value="UniProtKB-ARBA"/>
</dbReference>
<keyword evidence="7" id="KW-0325">Glycoprotein</keyword>
<evidence type="ECO:0000256" key="5">
    <source>
        <dbReference type="ARBA" id="ARBA00022729"/>
    </source>
</evidence>
<dbReference type="PROSITE" id="PS50234">
    <property type="entry name" value="VWFA"/>
    <property type="match status" value="1"/>
</dbReference>
<evidence type="ECO:0000259" key="10">
    <source>
        <dbReference type="PROSITE" id="PS50234"/>
    </source>
</evidence>
<feature type="signal peptide" evidence="9">
    <location>
        <begin position="1"/>
        <end position="21"/>
    </location>
</feature>
<dbReference type="InterPro" id="IPR036465">
    <property type="entry name" value="vWFA_dom_sf"/>
</dbReference>
<evidence type="ECO:0000256" key="6">
    <source>
        <dbReference type="ARBA" id="ARBA00022900"/>
    </source>
</evidence>
<feature type="compositionally biased region" description="Low complexity" evidence="8">
    <location>
        <begin position="731"/>
        <end position="745"/>
    </location>
</feature>
<reference evidence="12 13" key="1">
    <citation type="submission" date="2018-11" db="EMBL/GenBank/DDBJ databases">
        <title>Haplotype-resolved cattle genomes.</title>
        <authorList>
            <person name="Low W.Y."/>
            <person name="Tearle R."/>
            <person name="Bickhart D.M."/>
            <person name="Rosen B.D."/>
            <person name="Koren S."/>
            <person name="Rhie A."/>
            <person name="Hiendleder S."/>
            <person name="Phillippy A.M."/>
            <person name="Smith T.P.L."/>
            <person name="Williams J.L."/>
        </authorList>
    </citation>
    <scope>NUCLEOTIDE SEQUENCE [LARGE SCALE GENOMIC DNA]</scope>
</reference>
<dbReference type="AlphaFoldDB" id="A0A4W2H966"/>
<dbReference type="Gene3D" id="3.40.50.410">
    <property type="entry name" value="von Willebrand factor, type A domain"/>
    <property type="match status" value="1"/>
</dbReference>
<comment type="similarity">
    <text evidence="2">Belongs to the ITIH family.</text>
</comment>
<sequence length="1019" mass="111473">MALAQWPYLILALLSGLAVSGFPRNPSLLLGKRSLPGGAVDGIEVYSTKVNCKVTSRFAHNVVTTRAVNHANTAKEVSFDVELPKTAFITNFTLTIDGVTYPGKVKEKEVAKKQYEKAVSQGKTAGLVKASGRKLEKFTVSVNVAAGSKVTFELTYEELLKRHKGKYEMYLKVQPKQLVKHFEITVDIFEPQGISTLDAEASFITNDLLGSALTKSFSGKKGHVSFKPSLDQQRSCPTCTDSLLKGDFIITYDVNRESPANVQIVNGYFVHFFAPQGLPVVPKSVVFVIDVSGSMHGRKMEQTKDALLKILEDVKQDDYLNFILFSGDVTTWKDSLVPATPENIQEASKFVMDIQDRGMTNINDALLRGISMLNKAREEHTVPERSTSIIIMLTDGDANVGESRPEKIQENVRNAIGGKFPLYNLGFGNNLNYNFLENMALENHGLARRIYEDSDANLQLQGFYEEVANPLLTGVEVEYPQNAILDLTQNSYQHFYDGSEIVVAGRLADEDMNSFKAAVKGHGAINDLTFTEEVDMKEMEKALQERDYIFGDYIERLWAYLTIEQLLDKRKNAQGEEKEILTAQALELSLKYHFVTPLTSMVVTKPEDNENQTAIANKPGEGPLDAEEVPSMAYLSEYVPAATERGPAWFPSGVFPESALWNRQMAGGVLRRWGEVKSIREPEGEGHEPNSGWGSWCLPWPVCFAQPSLFRPQPATRLPKHPTTTVSFPASPGRGSGPRTSGRPPACLGVHPTGTRRQGEVPGTVKDPESQPLLCVFSVDGDPHFIIQIPEKDDAICFNIDEDPGTVLRLIQDPVTGGGHGLGPGALPETAWSPQGGHMGQAHSAPNAPIFKGRFHPVGISYSIHSHRAGGNGETVRVKACLGLWAGLTLGVRNSVSLDNTPWPRQGAVPQGGPSATSVIPICLGTDRTGSQILVCQLRDLGPPLGYPSGGLAEGEAVTLKDQSGLRSCWSLIAPPIWQASQLTGRSLVRRQAAQIPRPEGLTLANWALPVLRWTSGLR</sequence>
<evidence type="ECO:0000259" key="11">
    <source>
        <dbReference type="PROSITE" id="PS51468"/>
    </source>
</evidence>
<dbReference type="PANTHER" id="PTHR10338">
    <property type="entry name" value="INTER-ALPHA-TRYPSIN INHIBITOR HEAVY CHAIN FAMILY MEMBER"/>
    <property type="match status" value="1"/>
</dbReference>
<evidence type="ECO:0000256" key="8">
    <source>
        <dbReference type="SAM" id="MobiDB-lite"/>
    </source>
</evidence>
<dbReference type="GeneTree" id="ENSGT00940000154554"/>
<evidence type="ECO:0000256" key="7">
    <source>
        <dbReference type="ARBA" id="ARBA00023180"/>
    </source>
</evidence>
<dbReference type="GO" id="GO:0004867">
    <property type="term" value="F:serine-type endopeptidase inhibitor activity"/>
    <property type="evidence" value="ECO:0007669"/>
    <property type="project" value="UniProtKB-KW"/>
</dbReference>
<dbReference type="FunFam" id="3.40.50.410:FF:000013">
    <property type="entry name" value="inter-alpha-trypsin inhibitor heavy chain H2"/>
    <property type="match status" value="1"/>
</dbReference>
<gene>
    <name evidence="12" type="primary">ITIH3</name>
</gene>
<dbReference type="Ensembl" id="ENSBIXT00005013435.1">
    <property type="protein sequence ID" value="ENSBIXP00005028588.1"/>
    <property type="gene ID" value="ENSBIXG00005008298.1"/>
</dbReference>
<dbReference type="InterPro" id="IPR013694">
    <property type="entry name" value="VIT"/>
</dbReference>
<keyword evidence="4" id="KW-0646">Protease inhibitor</keyword>
<reference evidence="12" key="2">
    <citation type="submission" date="2025-08" db="UniProtKB">
        <authorList>
            <consortium name="Ensembl"/>
        </authorList>
    </citation>
    <scope>IDENTIFICATION</scope>
</reference>
<feature type="chain" id="PRO_5021447694" evidence="9">
    <location>
        <begin position="22"/>
        <end position="1019"/>
    </location>
</feature>
<evidence type="ECO:0000256" key="2">
    <source>
        <dbReference type="ARBA" id="ARBA00010158"/>
    </source>
</evidence>
<dbReference type="CDD" id="cd01461">
    <property type="entry name" value="vWA_interalpha_trypsin_inhibitor"/>
    <property type="match status" value="1"/>
</dbReference>
<dbReference type="GO" id="GO:0005576">
    <property type="term" value="C:extracellular region"/>
    <property type="evidence" value="ECO:0007669"/>
    <property type="project" value="UniProtKB-SubCell"/>
</dbReference>
<evidence type="ECO:0000256" key="4">
    <source>
        <dbReference type="ARBA" id="ARBA00022690"/>
    </source>
</evidence>
<feature type="domain" description="VIT" evidence="11">
    <location>
        <begin position="29"/>
        <end position="158"/>
    </location>
</feature>
<dbReference type="Pfam" id="PF00092">
    <property type="entry name" value="VWA"/>
    <property type="match status" value="1"/>
</dbReference>
<feature type="region of interest" description="Disordered" evidence="8">
    <location>
        <begin position="714"/>
        <end position="767"/>
    </location>
</feature>
<protein>
    <submittedName>
        <fullName evidence="12">Inter-alpha-trypsin inhibitor heavy chain 3</fullName>
    </submittedName>
</protein>
<dbReference type="PROSITE" id="PS51468">
    <property type="entry name" value="VIT"/>
    <property type="match status" value="1"/>
</dbReference>
<dbReference type="Proteomes" id="UP000429181">
    <property type="component" value="Chromosome 22"/>
</dbReference>
<keyword evidence="5 9" id="KW-0732">Signal</keyword>
<proteinExistence type="inferred from homology"/>
<comment type="subcellular location">
    <subcellularLocation>
        <location evidence="1">Secreted</location>
    </subcellularLocation>
</comment>
<feature type="domain" description="VWFA" evidence="10">
    <location>
        <begin position="284"/>
        <end position="467"/>
    </location>
</feature>
<dbReference type="SMART" id="SM00609">
    <property type="entry name" value="VIT"/>
    <property type="match status" value="1"/>
</dbReference>
<dbReference type="InterPro" id="IPR050934">
    <property type="entry name" value="ITIH"/>
</dbReference>
<organism evidence="12 13">
    <name type="scientific">Bos indicus x Bos taurus</name>
    <name type="common">Hybrid cattle</name>
    <dbReference type="NCBI Taxonomy" id="30522"/>
    <lineage>
        <taxon>Eukaryota</taxon>
        <taxon>Metazoa</taxon>
        <taxon>Chordata</taxon>
        <taxon>Craniata</taxon>
        <taxon>Vertebrata</taxon>
        <taxon>Euteleostomi</taxon>
        <taxon>Mammalia</taxon>
        <taxon>Eutheria</taxon>
        <taxon>Laurasiatheria</taxon>
        <taxon>Artiodactyla</taxon>
        <taxon>Ruminantia</taxon>
        <taxon>Pecora</taxon>
        <taxon>Bovidae</taxon>
        <taxon>Bovinae</taxon>
        <taxon>Bos</taxon>
    </lineage>
</organism>